<reference evidence="1" key="1">
    <citation type="submission" date="2020-05" db="EMBL/GenBank/DDBJ databases">
        <title>Large-scale comparative analyses of tick genomes elucidate their genetic diversity and vector capacities.</title>
        <authorList>
            <person name="Jia N."/>
            <person name="Wang J."/>
            <person name="Shi W."/>
            <person name="Du L."/>
            <person name="Sun Y."/>
            <person name="Zhan W."/>
            <person name="Jiang J."/>
            <person name="Wang Q."/>
            <person name="Zhang B."/>
            <person name="Ji P."/>
            <person name="Sakyi L.B."/>
            <person name="Cui X."/>
            <person name="Yuan T."/>
            <person name="Jiang B."/>
            <person name="Yang W."/>
            <person name="Lam T.T.-Y."/>
            <person name="Chang Q."/>
            <person name="Ding S."/>
            <person name="Wang X."/>
            <person name="Zhu J."/>
            <person name="Ruan X."/>
            <person name="Zhao L."/>
            <person name="Wei J."/>
            <person name="Que T."/>
            <person name="Du C."/>
            <person name="Cheng J."/>
            <person name="Dai P."/>
            <person name="Han X."/>
            <person name="Huang E."/>
            <person name="Gao Y."/>
            <person name="Liu J."/>
            <person name="Shao H."/>
            <person name="Ye R."/>
            <person name="Li L."/>
            <person name="Wei W."/>
            <person name="Wang X."/>
            <person name="Wang C."/>
            <person name="Yang T."/>
            <person name="Huo Q."/>
            <person name="Li W."/>
            <person name="Guo W."/>
            <person name="Chen H."/>
            <person name="Zhou L."/>
            <person name="Ni X."/>
            <person name="Tian J."/>
            <person name="Zhou Y."/>
            <person name="Sheng Y."/>
            <person name="Liu T."/>
            <person name="Pan Y."/>
            <person name="Xia L."/>
            <person name="Li J."/>
            <person name="Zhao F."/>
            <person name="Cao W."/>
        </authorList>
    </citation>
    <scope>NUCLEOTIDE SEQUENCE</scope>
    <source>
        <strain evidence="1">Dsil-2018</strain>
    </source>
</reference>
<organism evidence="1 2">
    <name type="scientific">Dermacentor silvarum</name>
    <name type="common">Tick</name>
    <dbReference type="NCBI Taxonomy" id="543639"/>
    <lineage>
        <taxon>Eukaryota</taxon>
        <taxon>Metazoa</taxon>
        <taxon>Ecdysozoa</taxon>
        <taxon>Arthropoda</taxon>
        <taxon>Chelicerata</taxon>
        <taxon>Arachnida</taxon>
        <taxon>Acari</taxon>
        <taxon>Parasitiformes</taxon>
        <taxon>Ixodida</taxon>
        <taxon>Ixodoidea</taxon>
        <taxon>Ixodidae</taxon>
        <taxon>Rhipicephalinae</taxon>
        <taxon>Dermacentor</taxon>
    </lineage>
</organism>
<gene>
    <name evidence="1" type="ORF">HPB49_015348</name>
</gene>
<evidence type="ECO:0000313" key="1">
    <source>
        <dbReference type="EMBL" id="KAH7966335.1"/>
    </source>
</evidence>
<proteinExistence type="predicted"/>
<dbReference type="Proteomes" id="UP000821865">
    <property type="component" value="Chromosome 2"/>
</dbReference>
<evidence type="ECO:0000313" key="2">
    <source>
        <dbReference type="Proteomes" id="UP000821865"/>
    </source>
</evidence>
<dbReference type="EMBL" id="CM023471">
    <property type="protein sequence ID" value="KAH7966335.1"/>
    <property type="molecule type" value="Genomic_DNA"/>
</dbReference>
<comment type="caution">
    <text evidence="1">The sequence shown here is derived from an EMBL/GenBank/DDBJ whole genome shotgun (WGS) entry which is preliminary data.</text>
</comment>
<accession>A0ACB8DE60</accession>
<keyword evidence="2" id="KW-1185">Reference proteome</keyword>
<sequence>MTPVFASVELNGQVLSVRGRLLVCGGFNGRHCLESIEEYIPQTDTWSLIHSLPFARCSHRMIVLGAYVYVIGGFDGRRRLTSVVRSRTTVPLKWHSVAHLKTPRSTFALAQLDDQLYVIGGYNGKTIVSTVERYSPLDGSWSTAPSLSGPVSAMAACLVSGAAITKKLSVRGTLEVRDAGNVG</sequence>
<name>A0ACB8DE60_DERSI</name>
<protein>
    <submittedName>
        <fullName evidence="1">Uncharacterized protein</fullName>
    </submittedName>
</protein>